<evidence type="ECO:0000313" key="5">
    <source>
        <dbReference type="Proteomes" id="UP000011713"/>
    </source>
</evidence>
<organism evidence="4 5">
    <name type="scientific">Hyaloperonospora arabidopsidis (strain Emoy2)</name>
    <name type="common">Downy mildew agent</name>
    <name type="synonym">Peronospora arabidopsidis</name>
    <dbReference type="NCBI Taxonomy" id="559515"/>
    <lineage>
        <taxon>Eukaryota</taxon>
        <taxon>Sar</taxon>
        <taxon>Stramenopiles</taxon>
        <taxon>Oomycota</taxon>
        <taxon>Peronosporomycetes</taxon>
        <taxon>Peronosporales</taxon>
        <taxon>Peronosporaceae</taxon>
        <taxon>Hyaloperonospora</taxon>
    </lineage>
</organism>
<proteinExistence type="inferred from homology"/>
<dbReference type="CDD" id="cd21089">
    <property type="entry name" value="Trm112-like"/>
    <property type="match status" value="1"/>
</dbReference>
<dbReference type="OMA" id="EETHENY"/>
<evidence type="ECO:0008006" key="6">
    <source>
        <dbReference type="Google" id="ProtNLM"/>
    </source>
</evidence>
<comment type="subunit">
    <text evidence="2">Interacts with TRM9.</text>
</comment>
<reference evidence="5" key="1">
    <citation type="journal article" date="2010" name="Science">
        <title>Signatures of adaptation to obligate biotrophy in the Hyaloperonospora arabidopsidis genome.</title>
        <authorList>
            <person name="Baxter L."/>
            <person name="Tripathy S."/>
            <person name="Ishaque N."/>
            <person name="Boot N."/>
            <person name="Cabral A."/>
            <person name="Kemen E."/>
            <person name="Thines M."/>
            <person name="Ah-Fong A."/>
            <person name="Anderson R."/>
            <person name="Badejoko W."/>
            <person name="Bittner-Eddy P."/>
            <person name="Boore J.L."/>
            <person name="Chibucos M.C."/>
            <person name="Coates M."/>
            <person name="Dehal P."/>
            <person name="Delehaunty K."/>
            <person name="Dong S."/>
            <person name="Downton P."/>
            <person name="Dumas B."/>
            <person name="Fabro G."/>
            <person name="Fronick C."/>
            <person name="Fuerstenberg S.I."/>
            <person name="Fulton L."/>
            <person name="Gaulin E."/>
            <person name="Govers F."/>
            <person name="Hughes L."/>
            <person name="Humphray S."/>
            <person name="Jiang R.H."/>
            <person name="Judelson H."/>
            <person name="Kamoun S."/>
            <person name="Kyung K."/>
            <person name="Meijer H."/>
            <person name="Minx P."/>
            <person name="Morris P."/>
            <person name="Nelson J."/>
            <person name="Phuntumart V."/>
            <person name="Qutob D."/>
            <person name="Rehmany A."/>
            <person name="Rougon-Cardoso A."/>
            <person name="Ryden P."/>
            <person name="Torto-Alalibo T."/>
            <person name="Studholme D."/>
            <person name="Wang Y."/>
            <person name="Win J."/>
            <person name="Wood J."/>
            <person name="Clifton S.W."/>
            <person name="Rogers J."/>
            <person name="Van den Ackerveken G."/>
            <person name="Jones J.D."/>
            <person name="McDowell J.M."/>
            <person name="Beynon J."/>
            <person name="Tyler B.M."/>
        </authorList>
    </citation>
    <scope>NUCLEOTIDE SEQUENCE [LARGE SCALE GENOMIC DNA]</scope>
    <source>
        <strain evidence="5">Emoy2</strain>
    </source>
</reference>
<dbReference type="Gene3D" id="2.20.25.10">
    <property type="match status" value="1"/>
</dbReference>
<dbReference type="PANTHER" id="PTHR12773:SF0">
    <property type="entry name" value="MULTIFUNCTIONAL METHYLTRANSFERASE SUBUNIT TRM112-LIKE PROTEIN"/>
    <property type="match status" value="1"/>
</dbReference>
<keyword evidence="5" id="KW-1185">Reference proteome</keyword>
<evidence type="ECO:0000256" key="3">
    <source>
        <dbReference type="SAM" id="Phobius"/>
    </source>
</evidence>
<accession>M4B3A1</accession>
<dbReference type="InParanoid" id="M4B3A1"/>
<dbReference type="eggNOG" id="KOG1088">
    <property type="taxonomic scope" value="Eukaryota"/>
</dbReference>
<dbReference type="FunFam" id="2.20.25.10:FF:000018">
    <property type="entry name" value="Multifunctional methyltransferase subunit TRM112-like B"/>
    <property type="match status" value="1"/>
</dbReference>
<dbReference type="GO" id="GO:0070476">
    <property type="term" value="P:rRNA (guanine-N7)-methylation"/>
    <property type="evidence" value="ECO:0007669"/>
    <property type="project" value="TreeGrafter"/>
</dbReference>
<keyword evidence="3" id="KW-0812">Transmembrane</keyword>
<dbReference type="Pfam" id="PF03966">
    <property type="entry name" value="Trm112p"/>
    <property type="match status" value="1"/>
</dbReference>
<dbReference type="HOGENOM" id="CLU_770454_0_0_1"/>
<dbReference type="GO" id="GO:0030488">
    <property type="term" value="P:tRNA methylation"/>
    <property type="evidence" value="ECO:0007669"/>
    <property type="project" value="TreeGrafter"/>
</dbReference>
<dbReference type="InterPro" id="IPR039127">
    <property type="entry name" value="Trm112"/>
</dbReference>
<sequence>MTAPQTRIPVRVFDYGIEEPEEEEETHENYYNSDGDSAAVVKPLLIRDPVPDGAGILKHYPTNVGPWLPIGPGVVDGMSHSPIRASLTMHDKTVCSDPGTYVSDSVMTALLCGSPQRHLPNDVHCQIKSPLTYGTNVSTPQRHSILRVSAGHIDNGRHGLRKSASVDFVLDRNLEQSVPSIHASMSFIGREPRRLTFQEKAELYRVRPDLEIGLAPFYSEDADEINRRNQRRIIFSIFGGMISIIILLVFDKPCFQSNRKCTQHECLLDFSGLEPTANTASIAMRLITHNLLTCNKKGVRNGYPLGLDVDEVEVVTCDFQAAFVRKMLTKLDWSAFLTGAEALEVADGLPETIPSAEEGATDDEMLRKIHHALLEVHVKKGKLVCPESGRVFLIIDGIPNMLLNEDEI</sequence>
<dbReference type="GO" id="GO:0046982">
    <property type="term" value="F:protein heterodimerization activity"/>
    <property type="evidence" value="ECO:0007669"/>
    <property type="project" value="InterPro"/>
</dbReference>
<protein>
    <recommendedName>
        <fullName evidence="6">Multifunctional methyltransferase subunit TRM112-like protein</fullName>
    </recommendedName>
</protein>
<dbReference type="EnsemblProtists" id="HpaT800750">
    <property type="protein sequence ID" value="HpaP800750"/>
    <property type="gene ID" value="HpaG800750"/>
</dbReference>
<evidence type="ECO:0000256" key="2">
    <source>
        <dbReference type="ARBA" id="ARBA00065633"/>
    </source>
</evidence>
<evidence type="ECO:0000256" key="1">
    <source>
        <dbReference type="ARBA" id="ARBA00007980"/>
    </source>
</evidence>
<name>M4B3A1_HYAAE</name>
<dbReference type="STRING" id="559515.M4B3A1"/>
<dbReference type="PANTHER" id="PTHR12773">
    <property type="entry name" value="UPF0315 PROTEIN-RELATED"/>
    <property type="match status" value="1"/>
</dbReference>
<dbReference type="VEuPathDB" id="FungiDB:HpaG800750"/>
<feature type="transmembrane region" description="Helical" evidence="3">
    <location>
        <begin position="233"/>
        <end position="250"/>
    </location>
</feature>
<dbReference type="AlphaFoldDB" id="M4B3A1"/>
<comment type="similarity">
    <text evidence="1">Belongs to the TRM112 family.</text>
</comment>
<dbReference type="InterPro" id="IPR005651">
    <property type="entry name" value="Trm112-like"/>
</dbReference>
<keyword evidence="3" id="KW-1133">Transmembrane helix</keyword>
<keyword evidence="3" id="KW-0472">Membrane</keyword>
<dbReference type="SUPFAM" id="SSF158997">
    <property type="entry name" value="Trm112p-like"/>
    <property type="match status" value="1"/>
</dbReference>
<reference evidence="4" key="2">
    <citation type="submission" date="2015-06" db="UniProtKB">
        <authorList>
            <consortium name="EnsemblProtists"/>
        </authorList>
    </citation>
    <scope>IDENTIFICATION</scope>
    <source>
        <strain evidence="4">Emoy2</strain>
    </source>
</reference>
<evidence type="ECO:0000313" key="4">
    <source>
        <dbReference type="EnsemblProtists" id="HpaP800750"/>
    </source>
</evidence>
<dbReference type="EMBL" id="JH598179">
    <property type="status" value="NOT_ANNOTATED_CDS"/>
    <property type="molecule type" value="Genomic_DNA"/>
</dbReference>
<dbReference type="Proteomes" id="UP000011713">
    <property type="component" value="Unassembled WGS sequence"/>
</dbReference>